<evidence type="ECO:0000256" key="11">
    <source>
        <dbReference type="HAMAP-Rule" id="MF_00315"/>
    </source>
</evidence>
<protein>
    <recommendedName>
        <fullName evidence="11">1-deoxy-D-xylulose-5-phosphate synthase</fullName>
        <ecNumber evidence="11">2.2.1.7</ecNumber>
    </recommendedName>
    <alternativeName>
        <fullName evidence="11">1-deoxyxylulose-5-phosphate synthase</fullName>
        <shortName evidence="11">DXP synthase</shortName>
        <shortName evidence="11">DXPS</shortName>
    </alternativeName>
</protein>
<dbReference type="Gene3D" id="3.40.50.920">
    <property type="match status" value="1"/>
</dbReference>
<comment type="function">
    <text evidence="10 11">Catalyzes the acyloin condensation reaction between C atoms 2 and 3 of pyruvate and glyceraldehyde 3-phosphate to yield 1-deoxy-D-xylulose-5-phosphate (DXP).</text>
</comment>
<dbReference type="EC" id="2.2.1.7" evidence="11"/>
<feature type="binding site" evidence="11">
    <location>
        <position position="77"/>
    </location>
    <ligand>
        <name>thiamine diphosphate</name>
        <dbReference type="ChEBI" id="CHEBI:58937"/>
    </ligand>
</feature>
<dbReference type="InterPro" id="IPR029061">
    <property type="entry name" value="THDP-binding"/>
</dbReference>
<dbReference type="GO" id="GO:0008661">
    <property type="term" value="F:1-deoxy-D-xylulose-5-phosphate synthase activity"/>
    <property type="evidence" value="ECO:0007669"/>
    <property type="project" value="UniProtKB-UniRule"/>
</dbReference>
<evidence type="ECO:0000259" key="12">
    <source>
        <dbReference type="SMART" id="SM00861"/>
    </source>
</evidence>
<dbReference type="InterPro" id="IPR005477">
    <property type="entry name" value="Dxylulose-5-P_synthase"/>
</dbReference>
<evidence type="ECO:0000256" key="6">
    <source>
        <dbReference type="ARBA" id="ARBA00022842"/>
    </source>
</evidence>
<gene>
    <name evidence="11 13" type="primary">dxs</name>
    <name evidence="13" type="ORF">NOG11_10070</name>
</gene>
<dbReference type="HAMAP" id="MF_00315">
    <property type="entry name" value="DXP_synth"/>
    <property type="match status" value="1"/>
</dbReference>
<accession>A0A9X2L9T7</accession>
<evidence type="ECO:0000256" key="5">
    <source>
        <dbReference type="ARBA" id="ARBA00022723"/>
    </source>
</evidence>
<dbReference type="CDD" id="cd02007">
    <property type="entry name" value="TPP_DXS"/>
    <property type="match status" value="1"/>
</dbReference>
<feature type="binding site" evidence="11">
    <location>
        <position position="187"/>
    </location>
    <ligand>
        <name>thiamine diphosphate</name>
        <dbReference type="ChEBI" id="CHEBI:58937"/>
    </ligand>
</feature>
<comment type="similarity">
    <text evidence="2 11">Belongs to the transketolase family. DXPS subfamily.</text>
</comment>
<dbReference type="InterPro" id="IPR033248">
    <property type="entry name" value="Transketolase_C"/>
</dbReference>
<comment type="cofactor">
    <cofactor evidence="11">
        <name>thiamine diphosphate</name>
        <dbReference type="ChEBI" id="CHEBI:58937"/>
    </cofactor>
    <text evidence="11">Binds 1 thiamine pyrophosphate per subunit.</text>
</comment>
<proteinExistence type="inferred from homology"/>
<keyword evidence="4 11" id="KW-0808">Transferase</keyword>
<feature type="binding site" evidence="11">
    <location>
        <position position="378"/>
    </location>
    <ligand>
        <name>thiamine diphosphate</name>
        <dbReference type="ChEBI" id="CHEBI:58937"/>
    </ligand>
</feature>
<evidence type="ECO:0000256" key="2">
    <source>
        <dbReference type="ARBA" id="ARBA00011081"/>
    </source>
</evidence>
<dbReference type="GO" id="GO:0019288">
    <property type="term" value="P:isopentenyl diphosphate biosynthetic process, methylerythritol 4-phosphate pathway"/>
    <property type="evidence" value="ECO:0007669"/>
    <property type="project" value="UniProtKB-ARBA"/>
</dbReference>
<feature type="binding site" evidence="11">
    <location>
        <position position="296"/>
    </location>
    <ligand>
        <name>thiamine diphosphate</name>
        <dbReference type="ChEBI" id="CHEBI:58937"/>
    </ligand>
</feature>
<evidence type="ECO:0000313" key="13">
    <source>
        <dbReference type="EMBL" id="MCQ8185740.1"/>
    </source>
</evidence>
<evidence type="ECO:0000256" key="10">
    <source>
        <dbReference type="ARBA" id="ARBA00055605"/>
    </source>
</evidence>
<dbReference type="NCBIfam" id="NF003933">
    <property type="entry name" value="PRK05444.2-2"/>
    <property type="match status" value="1"/>
</dbReference>
<dbReference type="SUPFAM" id="SSF52922">
    <property type="entry name" value="TK C-terminal domain-like"/>
    <property type="match status" value="1"/>
</dbReference>
<dbReference type="Gene3D" id="3.40.50.970">
    <property type="match status" value="2"/>
</dbReference>
<dbReference type="CDD" id="cd07033">
    <property type="entry name" value="TPP_PYR_DXS_TK_like"/>
    <property type="match status" value="1"/>
</dbReference>
<evidence type="ECO:0000256" key="8">
    <source>
        <dbReference type="ARBA" id="ARBA00023052"/>
    </source>
</evidence>
<dbReference type="Pfam" id="PF02780">
    <property type="entry name" value="Transketolase_C"/>
    <property type="match status" value="1"/>
</dbReference>
<dbReference type="AlphaFoldDB" id="A0A9X2L9T7"/>
<evidence type="ECO:0000256" key="1">
    <source>
        <dbReference type="ARBA" id="ARBA00004980"/>
    </source>
</evidence>
<dbReference type="InterPro" id="IPR005475">
    <property type="entry name" value="Transketolase-like_Pyr-bd"/>
</dbReference>
<comment type="caution">
    <text evidence="13">The sequence shown here is derived from an EMBL/GenBank/DDBJ whole genome shotgun (WGS) entry which is preliminary data.</text>
</comment>
<keyword evidence="7 11" id="KW-0784">Thiamine biosynthesis</keyword>
<organism evidence="13 14">
    <name type="scientific">Parvularcula maris</name>
    <dbReference type="NCBI Taxonomy" id="2965077"/>
    <lineage>
        <taxon>Bacteria</taxon>
        <taxon>Pseudomonadati</taxon>
        <taxon>Pseudomonadota</taxon>
        <taxon>Alphaproteobacteria</taxon>
        <taxon>Parvularculales</taxon>
        <taxon>Parvularculaceae</taxon>
        <taxon>Parvularcula</taxon>
    </lineage>
</organism>
<feature type="binding site" evidence="11">
    <location>
        <position position="158"/>
    </location>
    <ligand>
        <name>Mg(2+)</name>
        <dbReference type="ChEBI" id="CHEBI:18420"/>
    </ligand>
</feature>
<comment type="pathway">
    <text evidence="1 11">Metabolic intermediate biosynthesis; 1-deoxy-D-xylulose 5-phosphate biosynthesis; 1-deoxy-D-xylulose 5-phosphate from D-glyceraldehyde 3-phosphate and pyruvate: step 1/1.</text>
</comment>
<dbReference type="GO" id="GO:0000287">
    <property type="term" value="F:magnesium ion binding"/>
    <property type="evidence" value="ECO:0007669"/>
    <property type="project" value="UniProtKB-UniRule"/>
</dbReference>
<evidence type="ECO:0000313" key="14">
    <source>
        <dbReference type="Proteomes" id="UP001142610"/>
    </source>
</evidence>
<feature type="binding site" evidence="11">
    <location>
        <begin position="118"/>
        <end position="120"/>
    </location>
    <ligand>
        <name>thiamine diphosphate</name>
        <dbReference type="ChEBI" id="CHEBI:58937"/>
    </ligand>
</feature>
<feature type="domain" description="Transketolase-like pyrimidine-binding" evidence="12">
    <location>
        <begin position="327"/>
        <end position="492"/>
    </location>
</feature>
<dbReference type="InterPro" id="IPR020826">
    <property type="entry name" value="Transketolase_BS"/>
</dbReference>
<keyword evidence="9 11" id="KW-0414">Isoprene biosynthesis</keyword>
<evidence type="ECO:0000256" key="9">
    <source>
        <dbReference type="ARBA" id="ARBA00023229"/>
    </source>
</evidence>
<dbReference type="SMART" id="SM00861">
    <property type="entry name" value="Transket_pyr"/>
    <property type="match status" value="1"/>
</dbReference>
<dbReference type="GO" id="GO:0009228">
    <property type="term" value="P:thiamine biosynthetic process"/>
    <property type="evidence" value="ECO:0007669"/>
    <property type="project" value="UniProtKB-UniRule"/>
</dbReference>
<evidence type="ECO:0000256" key="4">
    <source>
        <dbReference type="ARBA" id="ARBA00022679"/>
    </source>
</evidence>
<dbReference type="PANTHER" id="PTHR43322:SF5">
    <property type="entry name" value="1-DEOXY-D-XYLULOSE-5-PHOSPHATE SYNTHASE, CHLOROPLASTIC"/>
    <property type="match status" value="1"/>
</dbReference>
<dbReference type="FunFam" id="3.40.50.920:FF:000002">
    <property type="entry name" value="1-deoxy-D-xylulose-5-phosphate synthase"/>
    <property type="match status" value="1"/>
</dbReference>
<dbReference type="GO" id="GO:0030976">
    <property type="term" value="F:thiamine pyrophosphate binding"/>
    <property type="evidence" value="ECO:0007669"/>
    <property type="project" value="UniProtKB-UniRule"/>
</dbReference>
<reference evidence="13" key="1">
    <citation type="submission" date="2022-07" db="EMBL/GenBank/DDBJ databases">
        <title>Parvularcula maris sp. nov., an algicidal bacterium isolated from seawater.</title>
        <authorList>
            <person name="Li F."/>
        </authorList>
    </citation>
    <scope>NUCLEOTIDE SEQUENCE</scope>
    <source>
        <strain evidence="13">BGMRC 0090</strain>
    </source>
</reference>
<keyword evidence="5 11" id="KW-0479">Metal-binding</keyword>
<keyword evidence="14" id="KW-1185">Reference proteome</keyword>
<sequence length="649" mass="69901">MTVATPLLDRASTPADLRKLEKSELQQLCDELRTEVIDAVSTTGGHLGSGLGVVELTAAIHYTFDTPRDRLIFDVGHQCYPHKVLTGRRDRIRTLRQKDGLSGFTKRAESEYDPFGAAHAATSISAALGMAVARDLKGEADKEAPEQDDRRVIAVIGDGSMSAGMAYEALNNAGDRASQLTVILNDNDMSIAPPVGAMSAYLARAASSGSYQGFRNLAKQLTKNLPKRIKNLAAKAEEYGRGMVTGGTLFEELGFYYVGPIDGHNLDHLLPVLENVKNITDGPVLVHVVTEKGRGYKMAKDKGDKLHAVSKFDVISGEEVAKKSNAPSYTGVFAEQLINDAKRDEKIVGITAAMPSGTGMDKFMKAFPDRTFDVGIAEQHAVTFAAGLAAEGIVPFCALYSTFLQRAYDSVVHDVALQNLPVRFAMDRAGLVGNDGATHAGAFDTAYLGCLPNMVLMAAGDEAELQAMVHTAALYDEHPIGFRFPRGEGLGVDLYEADKVPELEIGKGRILKEGSTVALLSFGGRLGETLKAADLLAQRGLSATVADARFAKPLDEDLIRRLAKEHEVLLCVEEGSIGGFGSFVLEFLVRDGLLDQGQLKVRTMHLPDVYQDQASPKEMYEEAKLQAEDIARQAMIALGQQELAADVTA</sequence>
<keyword evidence="8 11" id="KW-0786">Thiamine pyrophosphate</keyword>
<evidence type="ECO:0000256" key="7">
    <source>
        <dbReference type="ARBA" id="ARBA00022977"/>
    </source>
</evidence>
<dbReference type="SUPFAM" id="SSF52518">
    <property type="entry name" value="Thiamin diphosphate-binding fold (THDP-binding)"/>
    <property type="match status" value="2"/>
</dbReference>
<name>A0A9X2L9T7_9PROT</name>
<evidence type="ECO:0000256" key="3">
    <source>
        <dbReference type="ARBA" id="ARBA00011738"/>
    </source>
</evidence>
<feature type="binding site" evidence="11">
    <location>
        <begin position="159"/>
        <end position="160"/>
    </location>
    <ligand>
        <name>thiamine diphosphate</name>
        <dbReference type="ChEBI" id="CHEBI:58937"/>
    </ligand>
</feature>
<comment type="subunit">
    <text evidence="3 11">Homodimer.</text>
</comment>
<dbReference type="NCBIfam" id="TIGR00204">
    <property type="entry name" value="dxs"/>
    <property type="match status" value="1"/>
</dbReference>
<feature type="binding site" evidence="11">
    <location>
        <position position="187"/>
    </location>
    <ligand>
        <name>Mg(2+)</name>
        <dbReference type="ChEBI" id="CHEBI:18420"/>
    </ligand>
</feature>
<dbReference type="PROSITE" id="PS00802">
    <property type="entry name" value="TRANSKETOLASE_2"/>
    <property type="match status" value="1"/>
</dbReference>
<dbReference type="EMBL" id="JANIBC010000007">
    <property type="protein sequence ID" value="MCQ8185740.1"/>
    <property type="molecule type" value="Genomic_DNA"/>
</dbReference>
<dbReference type="PROSITE" id="PS00801">
    <property type="entry name" value="TRANSKETOLASE_1"/>
    <property type="match status" value="1"/>
</dbReference>
<dbReference type="RefSeq" id="WP_256619627.1">
    <property type="nucleotide sequence ID" value="NZ_JANIBC010000007.1"/>
</dbReference>
<dbReference type="FunFam" id="3.40.50.970:FF:000005">
    <property type="entry name" value="1-deoxy-D-xylulose-5-phosphate synthase"/>
    <property type="match status" value="1"/>
</dbReference>
<dbReference type="GO" id="GO:0016114">
    <property type="term" value="P:terpenoid biosynthetic process"/>
    <property type="evidence" value="ECO:0007669"/>
    <property type="project" value="UniProtKB-UniRule"/>
</dbReference>
<dbReference type="InterPro" id="IPR009014">
    <property type="entry name" value="Transketo_C/PFOR_II"/>
</dbReference>
<dbReference type="Pfam" id="PF13292">
    <property type="entry name" value="DXP_synthase_N"/>
    <property type="match status" value="1"/>
</dbReference>
<dbReference type="Proteomes" id="UP001142610">
    <property type="component" value="Unassembled WGS sequence"/>
</dbReference>
<keyword evidence="6 11" id="KW-0460">Magnesium</keyword>
<dbReference type="Pfam" id="PF02779">
    <property type="entry name" value="Transket_pyr"/>
    <property type="match status" value="1"/>
</dbReference>
<dbReference type="PANTHER" id="PTHR43322">
    <property type="entry name" value="1-D-DEOXYXYLULOSE 5-PHOSPHATE SYNTHASE-RELATED"/>
    <property type="match status" value="1"/>
</dbReference>
<comment type="catalytic activity">
    <reaction evidence="11">
        <text>D-glyceraldehyde 3-phosphate + pyruvate + H(+) = 1-deoxy-D-xylulose 5-phosphate + CO2</text>
        <dbReference type="Rhea" id="RHEA:12605"/>
        <dbReference type="ChEBI" id="CHEBI:15361"/>
        <dbReference type="ChEBI" id="CHEBI:15378"/>
        <dbReference type="ChEBI" id="CHEBI:16526"/>
        <dbReference type="ChEBI" id="CHEBI:57792"/>
        <dbReference type="ChEBI" id="CHEBI:59776"/>
        <dbReference type="EC" id="2.2.1.7"/>
    </reaction>
</comment>
<comment type="cofactor">
    <cofactor evidence="11">
        <name>Mg(2+)</name>
        <dbReference type="ChEBI" id="CHEBI:18420"/>
    </cofactor>
    <text evidence="11">Binds 1 Mg(2+) ion per subunit.</text>
</comment>
<dbReference type="InterPro" id="IPR049557">
    <property type="entry name" value="Transketolase_CS"/>
</dbReference>